<dbReference type="Proteomes" id="UP000036458">
    <property type="component" value="Chromosome"/>
</dbReference>
<dbReference type="PATRIC" id="fig|1379910.4.peg.1050"/>
<evidence type="ECO:0000313" key="1">
    <source>
        <dbReference type="EMBL" id="AKQ45113.1"/>
    </source>
</evidence>
<dbReference type="AlphaFoldDB" id="A0A0H4VID2"/>
<accession>A0A0H4VID2</accession>
<dbReference type="EMBL" id="CP010777">
    <property type="protein sequence ID" value="AKQ45113.1"/>
    <property type="molecule type" value="Genomic_DNA"/>
</dbReference>
<protein>
    <recommendedName>
        <fullName evidence="3">Rhamnan synthesis protein F</fullName>
    </recommendedName>
</protein>
<dbReference type="Pfam" id="PF05045">
    <property type="entry name" value="RgpF"/>
    <property type="match status" value="1"/>
</dbReference>
<proteinExistence type="predicted"/>
<reference evidence="1 2" key="1">
    <citation type="submission" date="2015-01" db="EMBL/GenBank/DDBJ databases">
        <title>Rufibacter sp./DG31D/ whole genome sequencing.</title>
        <authorList>
            <person name="Kim M.K."/>
            <person name="Srinivasan S."/>
            <person name="Lee J.-J."/>
        </authorList>
    </citation>
    <scope>NUCLEOTIDE SEQUENCE [LARGE SCALE GENOMIC DNA]</scope>
    <source>
        <strain evidence="1 2">DG31D</strain>
    </source>
</reference>
<gene>
    <name evidence="1" type="ORF">TH63_04835</name>
</gene>
<name>A0A0H4VID2_9BACT</name>
<dbReference type="KEGG" id="ruf:TH63_04835"/>
<evidence type="ECO:0000313" key="2">
    <source>
        <dbReference type="Proteomes" id="UP000036458"/>
    </source>
</evidence>
<organism evidence="1 2">
    <name type="scientific">Rufibacter radiotolerans</name>
    <dbReference type="NCBI Taxonomy" id="1379910"/>
    <lineage>
        <taxon>Bacteria</taxon>
        <taxon>Pseudomonadati</taxon>
        <taxon>Bacteroidota</taxon>
        <taxon>Cytophagia</taxon>
        <taxon>Cytophagales</taxon>
        <taxon>Hymenobacteraceae</taxon>
        <taxon>Rufibacter</taxon>
    </lineage>
</organism>
<sequence>METFKCAILYHNYYSIDGIEDIRNRISLLTGHKVLLLVSLSEKLFLEGNFKNSETEKFVISTNKGKDIGGKLLLIDLVQKLYPQIPYLILLHDKRSYQKFSGNLEKEKLFEIIQPAKFSAILELMENDKSVGIVGTKSTLRNEFQPTTGTFNTTNNTLLKQLSQRYNLTPAGYQFVGGTMFWVKTSVFLGFFGKNNPVEIRGSLESGNILDGKNGTITHSWERLLCWIVTSSGFKIIGI</sequence>
<dbReference type="STRING" id="1379910.TH63_04835"/>
<dbReference type="InterPro" id="IPR007739">
    <property type="entry name" value="RgpF"/>
</dbReference>
<evidence type="ECO:0008006" key="3">
    <source>
        <dbReference type="Google" id="ProtNLM"/>
    </source>
</evidence>
<keyword evidence="2" id="KW-1185">Reference proteome</keyword>
<dbReference type="RefSeq" id="WP_048919953.1">
    <property type="nucleotide sequence ID" value="NZ_CP010777.1"/>
</dbReference>
<dbReference type="OrthoDB" id="648935at2"/>